<evidence type="ECO:0000313" key="2">
    <source>
        <dbReference type="EMBL" id="RZU02633.1"/>
    </source>
</evidence>
<accession>A0A4Q7W0U7</accession>
<dbReference type="GO" id="GO:0004497">
    <property type="term" value="F:monooxygenase activity"/>
    <property type="evidence" value="ECO:0007669"/>
    <property type="project" value="UniProtKB-KW"/>
</dbReference>
<dbReference type="PANTHER" id="PTHR33336:SF15">
    <property type="entry name" value="ABM DOMAIN-CONTAINING PROTEIN"/>
    <property type="match status" value="1"/>
</dbReference>
<protein>
    <submittedName>
        <fullName evidence="2">Quinol monooxygenase YgiN</fullName>
    </submittedName>
</protein>
<dbReference type="Pfam" id="PF03992">
    <property type="entry name" value="ABM"/>
    <property type="match status" value="1"/>
</dbReference>
<dbReference type="PROSITE" id="PS51725">
    <property type="entry name" value="ABM"/>
    <property type="match status" value="1"/>
</dbReference>
<feature type="domain" description="ABM" evidence="1">
    <location>
        <begin position="2"/>
        <end position="91"/>
    </location>
</feature>
<keyword evidence="2" id="KW-0560">Oxidoreductase</keyword>
<evidence type="ECO:0000313" key="3">
    <source>
        <dbReference type="Proteomes" id="UP000293671"/>
    </source>
</evidence>
<keyword evidence="3" id="KW-1185">Reference proteome</keyword>
<dbReference type="Gene3D" id="3.30.70.100">
    <property type="match status" value="1"/>
</dbReference>
<reference evidence="2 3" key="1">
    <citation type="submission" date="2019-02" db="EMBL/GenBank/DDBJ databases">
        <title>Genomic Encyclopedia of Type Strains, Phase IV (KMG-IV): sequencing the most valuable type-strain genomes for metagenomic binning, comparative biology and taxonomic classification.</title>
        <authorList>
            <person name="Goeker M."/>
        </authorList>
    </citation>
    <scope>NUCLEOTIDE SEQUENCE [LARGE SCALE GENOMIC DNA]</scope>
    <source>
        <strain evidence="2 3">DSM 19570</strain>
    </source>
</reference>
<evidence type="ECO:0000259" key="1">
    <source>
        <dbReference type="PROSITE" id="PS51725"/>
    </source>
</evidence>
<dbReference type="Proteomes" id="UP000293671">
    <property type="component" value="Unassembled WGS sequence"/>
</dbReference>
<dbReference type="InterPro" id="IPR050744">
    <property type="entry name" value="AI-2_Isomerase_LsrG"/>
</dbReference>
<proteinExistence type="predicted"/>
<dbReference type="RefSeq" id="WP_130430377.1">
    <property type="nucleotide sequence ID" value="NZ_SHKP01000004.1"/>
</dbReference>
<dbReference type="InterPro" id="IPR011008">
    <property type="entry name" value="Dimeric_a/b-barrel"/>
</dbReference>
<comment type="caution">
    <text evidence="2">The sequence shown here is derived from an EMBL/GenBank/DDBJ whole genome shotgun (WGS) entry which is preliminary data.</text>
</comment>
<dbReference type="SUPFAM" id="SSF54909">
    <property type="entry name" value="Dimeric alpha+beta barrel"/>
    <property type="match status" value="1"/>
</dbReference>
<dbReference type="PANTHER" id="PTHR33336">
    <property type="entry name" value="QUINOL MONOOXYGENASE YGIN-RELATED"/>
    <property type="match status" value="1"/>
</dbReference>
<dbReference type="EMBL" id="SHKP01000004">
    <property type="protein sequence ID" value="RZU02633.1"/>
    <property type="molecule type" value="Genomic_DNA"/>
</dbReference>
<sequence>MILVTGSLVAREGGFEQALALSLEHVRRSRLEPGCLAHAVHIDAEDASRLVFVEQWADPPALKAHFALPASRAFARAIAALAVGEPQLSVFDATSIDARI</sequence>
<name>A0A4Q7W0U7_9BURK</name>
<dbReference type="OrthoDB" id="9812192at2"/>
<dbReference type="InterPro" id="IPR007138">
    <property type="entry name" value="ABM_dom"/>
</dbReference>
<dbReference type="AlphaFoldDB" id="A0A4Q7W0U7"/>
<gene>
    <name evidence="2" type="ORF">EV670_0661</name>
</gene>
<keyword evidence="2" id="KW-0503">Monooxygenase</keyword>
<organism evidence="2 3">
    <name type="scientific">Rivibacter subsaxonicus</name>
    <dbReference type="NCBI Taxonomy" id="457575"/>
    <lineage>
        <taxon>Bacteria</taxon>
        <taxon>Pseudomonadati</taxon>
        <taxon>Pseudomonadota</taxon>
        <taxon>Betaproteobacteria</taxon>
        <taxon>Burkholderiales</taxon>
        <taxon>Rivibacter</taxon>
    </lineage>
</organism>